<dbReference type="GO" id="GO:0003700">
    <property type="term" value="F:DNA-binding transcription factor activity"/>
    <property type="evidence" value="ECO:0007669"/>
    <property type="project" value="InterPro"/>
</dbReference>
<keyword evidence="4" id="KW-0804">Transcription</keyword>
<dbReference type="SUPFAM" id="SSF53850">
    <property type="entry name" value="Periplasmic binding protein-like II"/>
    <property type="match status" value="1"/>
</dbReference>
<keyword evidence="3" id="KW-0238">DNA-binding</keyword>
<protein>
    <submittedName>
        <fullName evidence="6">LysR family transcriptional regulator</fullName>
    </submittedName>
</protein>
<dbReference type="Proteomes" id="UP000744980">
    <property type="component" value="Unassembled WGS sequence"/>
</dbReference>
<organism evidence="6 7">
    <name type="scientific">Ensifer canadensis</name>
    <dbReference type="NCBI Taxonomy" id="555315"/>
    <lineage>
        <taxon>Bacteria</taxon>
        <taxon>Pseudomonadati</taxon>
        <taxon>Pseudomonadota</taxon>
        <taxon>Alphaproteobacteria</taxon>
        <taxon>Hyphomicrobiales</taxon>
        <taxon>Rhizobiaceae</taxon>
        <taxon>Sinorhizobium/Ensifer group</taxon>
        <taxon>Ensifer</taxon>
    </lineage>
</organism>
<evidence type="ECO:0000256" key="1">
    <source>
        <dbReference type="ARBA" id="ARBA00009437"/>
    </source>
</evidence>
<accession>A0AAW4FN45</accession>
<dbReference type="RefSeq" id="WP_203528486.1">
    <property type="nucleotide sequence ID" value="NZ_CP083374.1"/>
</dbReference>
<sequence length="308" mass="33975">MQAQIWDGDSRMDWEELRLVQVLARHGSLSAAARSLGTTQPTLSRRLDAFETKCGHKLFERHSNGLMPTVACQSILSILEQMEASALAVERRFAAQEEGLQGTVTVTTLDWLGDYVIAPILAKFAADHPGITINLINDSRRFNLSRRDADIAFRFGGFDQKDIVEWKVAEVRYGLFASRDYIGRFGKPATGDSTAHSIVELAEAPVRVSLSTWLKEILPDARVILRTNSIRSQLSAVEAGVAVATLPFFLAADRLGLLAVDTGNSPPTLPLVIGVHSDMRRIPRIRKLIDFAVSEFVGLRSRLSPARP</sequence>
<comment type="similarity">
    <text evidence="1">Belongs to the LysR transcriptional regulatory family.</text>
</comment>
<dbReference type="InterPro" id="IPR005119">
    <property type="entry name" value="LysR_subst-bd"/>
</dbReference>
<evidence type="ECO:0000259" key="5">
    <source>
        <dbReference type="PROSITE" id="PS50931"/>
    </source>
</evidence>
<dbReference type="EMBL" id="WXFA01000012">
    <property type="protein sequence ID" value="MBM3092881.1"/>
    <property type="molecule type" value="Genomic_DNA"/>
</dbReference>
<dbReference type="InterPro" id="IPR036388">
    <property type="entry name" value="WH-like_DNA-bd_sf"/>
</dbReference>
<keyword evidence="7" id="KW-1185">Reference proteome</keyword>
<evidence type="ECO:0000256" key="2">
    <source>
        <dbReference type="ARBA" id="ARBA00023015"/>
    </source>
</evidence>
<dbReference type="PANTHER" id="PTHR30537:SF3">
    <property type="entry name" value="TRANSCRIPTIONAL REGULATORY PROTEIN"/>
    <property type="match status" value="1"/>
</dbReference>
<dbReference type="InterPro" id="IPR000847">
    <property type="entry name" value="LysR_HTH_N"/>
</dbReference>
<dbReference type="Gene3D" id="3.40.190.290">
    <property type="match status" value="1"/>
</dbReference>
<gene>
    <name evidence="6" type="ORF">GFB56_19045</name>
</gene>
<keyword evidence="2" id="KW-0805">Transcription regulation</keyword>
<dbReference type="PANTHER" id="PTHR30537">
    <property type="entry name" value="HTH-TYPE TRANSCRIPTIONAL REGULATOR"/>
    <property type="match status" value="1"/>
</dbReference>
<evidence type="ECO:0000313" key="7">
    <source>
        <dbReference type="Proteomes" id="UP000744980"/>
    </source>
</evidence>
<evidence type="ECO:0000256" key="3">
    <source>
        <dbReference type="ARBA" id="ARBA00023125"/>
    </source>
</evidence>
<dbReference type="Pfam" id="PF03466">
    <property type="entry name" value="LysR_substrate"/>
    <property type="match status" value="1"/>
</dbReference>
<dbReference type="Gene3D" id="1.10.10.10">
    <property type="entry name" value="Winged helix-like DNA-binding domain superfamily/Winged helix DNA-binding domain"/>
    <property type="match status" value="1"/>
</dbReference>
<evidence type="ECO:0000256" key="4">
    <source>
        <dbReference type="ARBA" id="ARBA00023163"/>
    </source>
</evidence>
<dbReference type="GO" id="GO:0043565">
    <property type="term" value="F:sequence-specific DNA binding"/>
    <property type="evidence" value="ECO:0007669"/>
    <property type="project" value="TreeGrafter"/>
</dbReference>
<dbReference type="GO" id="GO:0006351">
    <property type="term" value="P:DNA-templated transcription"/>
    <property type="evidence" value="ECO:0007669"/>
    <property type="project" value="TreeGrafter"/>
</dbReference>
<proteinExistence type="inferred from homology"/>
<dbReference type="InterPro" id="IPR058163">
    <property type="entry name" value="LysR-type_TF_proteobact-type"/>
</dbReference>
<dbReference type="AlphaFoldDB" id="A0AAW4FN45"/>
<reference evidence="6 7" key="1">
    <citation type="submission" date="2020-01" db="EMBL/GenBank/DDBJ databases">
        <title>Draft genome assembly of Ensifer adhaerens T173.</title>
        <authorList>
            <person name="Craig J.E."/>
            <person name="Stinchcombe J.R."/>
        </authorList>
    </citation>
    <scope>NUCLEOTIDE SEQUENCE [LARGE SCALE GENOMIC DNA]</scope>
    <source>
        <strain evidence="6 7">T173</strain>
    </source>
</reference>
<comment type="caution">
    <text evidence="6">The sequence shown here is derived from an EMBL/GenBank/DDBJ whole genome shotgun (WGS) entry which is preliminary data.</text>
</comment>
<feature type="domain" description="HTH lysR-type" evidence="5">
    <location>
        <begin position="12"/>
        <end position="69"/>
    </location>
</feature>
<dbReference type="InterPro" id="IPR036390">
    <property type="entry name" value="WH_DNA-bd_sf"/>
</dbReference>
<dbReference type="PROSITE" id="PS50931">
    <property type="entry name" value="HTH_LYSR"/>
    <property type="match status" value="1"/>
</dbReference>
<evidence type="ECO:0000313" key="6">
    <source>
        <dbReference type="EMBL" id="MBM3092881.1"/>
    </source>
</evidence>
<dbReference type="Pfam" id="PF00126">
    <property type="entry name" value="HTH_1"/>
    <property type="match status" value="1"/>
</dbReference>
<dbReference type="SUPFAM" id="SSF46785">
    <property type="entry name" value="Winged helix' DNA-binding domain"/>
    <property type="match status" value="1"/>
</dbReference>
<name>A0AAW4FN45_9HYPH</name>